<keyword evidence="16" id="KW-1185">Reference proteome</keyword>
<dbReference type="Pfam" id="PF08345">
    <property type="entry name" value="YscJ_FliF_C"/>
    <property type="match status" value="1"/>
</dbReference>
<gene>
    <name evidence="15" type="ORF">JF535_14980</name>
</gene>
<dbReference type="PANTHER" id="PTHR30046:SF0">
    <property type="entry name" value="FLAGELLAR M-RING PROTEIN"/>
    <property type="match status" value="1"/>
</dbReference>
<keyword evidence="8 12" id="KW-1133">Transmembrane helix</keyword>
<evidence type="ECO:0000256" key="5">
    <source>
        <dbReference type="ARBA" id="ARBA00017949"/>
    </source>
</evidence>
<dbReference type="InterPro" id="IPR043427">
    <property type="entry name" value="YscJ/FliF"/>
</dbReference>
<feature type="domain" description="Flagellar M-ring N-terminal" evidence="13">
    <location>
        <begin position="38"/>
        <end position="195"/>
    </location>
</feature>
<evidence type="ECO:0000259" key="13">
    <source>
        <dbReference type="Pfam" id="PF01514"/>
    </source>
</evidence>
<evidence type="ECO:0000256" key="2">
    <source>
        <dbReference type="ARBA" id="ARBA00004117"/>
    </source>
</evidence>
<accession>A0ABS3EA22</accession>
<evidence type="ECO:0000313" key="16">
    <source>
        <dbReference type="Proteomes" id="UP000664293"/>
    </source>
</evidence>
<evidence type="ECO:0000256" key="3">
    <source>
        <dbReference type="ARBA" id="ARBA00004651"/>
    </source>
</evidence>
<dbReference type="InterPro" id="IPR013556">
    <property type="entry name" value="Flag_M-ring_C"/>
</dbReference>
<dbReference type="Proteomes" id="UP000664293">
    <property type="component" value="Unassembled WGS sequence"/>
</dbReference>
<evidence type="ECO:0000313" key="15">
    <source>
        <dbReference type="EMBL" id="MBN8432154.1"/>
    </source>
</evidence>
<dbReference type="InterPro" id="IPR000067">
    <property type="entry name" value="FlgMring_FliF"/>
</dbReference>
<comment type="caution">
    <text evidence="15">The sequence shown here is derived from an EMBL/GenBank/DDBJ whole genome shotgun (WGS) entry which is preliminary data.</text>
</comment>
<dbReference type="PANTHER" id="PTHR30046">
    <property type="entry name" value="FLAGELLAR M-RING PROTEIN"/>
    <property type="match status" value="1"/>
</dbReference>
<dbReference type="EMBL" id="JAEKJR010000002">
    <property type="protein sequence ID" value="MBN8432154.1"/>
    <property type="molecule type" value="Genomic_DNA"/>
</dbReference>
<comment type="function">
    <text evidence="1">The M ring may be actively involved in energy transduction.</text>
</comment>
<evidence type="ECO:0000256" key="8">
    <source>
        <dbReference type="ARBA" id="ARBA00022989"/>
    </source>
</evidence>
<keyword evidence="9 12" id="KW-0472">Membrane</keyword>
<reference evidence="15 16" key="1">
    <citation type="submission" date="2020-12" db="EMBL/GenBank/DDBJ databases">
        <title>Oil enriched cultivation method for isolating marine PHA-producing bacteria.</title>
        <authorList>
            <person name="Zheng W."/>
            <person name="Yu S."/>
            <person name="Huang Y."/>
        </authorList>
    </citation>
    <scope>NUCLEOTIDE SEQUENCE [LARGE SCALE GENOMIC DNA]</scope>
    <source>
        <strain evidence="15 16">SN0-2</strain>
    </source>
</reference>
<evidence type="ECO:0000256" key="11">
    <source>
        <dbReference type="ARBA" id="ARBA00025936"/>
    </source>
</evidence>
<dbReference type="PRINTS" id="PR01009">
    <property type="entry name" value="FLGMRINGFLIF"/>
</dbReference>
<feature type="transmembrane region" description="Helical" evidence="12">
    <location>
        <begin position="376"/>
        <end position="394"/>
    </location>
</feature>
<name>A0ABS3EA22_9GAMM</name>
<feature type="transmembrane region" description="Helical" evidence="12">
    <location>
        <begin position="5"/>
        <end position="26"/>
    </location>
</feature>
<dbReference type="InterPro" id="IPR045851">
    <property type="entry name" value="AMP-bd_C_sf"/>
</dbReference>
<keyword evidence="6" id="KW-1003">Cell membrane</keyword>
<feature type="domain" description="Flagellar M-ring C-terminal" evidence="14">
    <location>
        <begin position="253"/>
        <end position="343"/>
    </location>
</feature>
<comment type="similarity">
    <text evidence="4">Belongs to the FliF family.</text>
</comment>
<organism evidence="15 16">
    <name type="scientific">Microbulbifer salipaludis</name>
    <dbReference type="NCBI Taxonomy" id="187980"/>
    <lineage>
        <taxon>Bacteria</taxon>
        <taxon>Pseudomonadati</taxon>
        <taxon>Pseudomonadota</taxon>
        <taxon>Gammaproteobacteria</taxon>
        <taxon>Cellvibrionales</taxon>
        <taxon>Microbulbiferaceae</taxon>
        <taxon>Microbulbifer</taxon>
    </lineage>
</organism>
<sequence>MNSKLLLSVAIVVLTIIAGLTTYVLWKGDHVVVDSLANEQKQEALKNYLATRGIRYSVNDSGQIMVSSDQIEEVRRSVGATGVLNHERVGFEIFQDDSYGATEFAQKISYQRALQGELEKTIVSLKGVLDARVHLAIPTKTRIFRKTEEVAASVVVSLSDEGSLASIEPAVRSIVIGAVPDIAAESVSVIQDSGNRAGAIGVGTGVDAISAQERSRESDIAESVSKMLLTWFKPADFSVSVSVTMTKDSKTIASTAPVASSSVVRTKKVTSSEDGEAVEDISYEYGTKSENIEVPAGQIVKIGMGVAINADISDSHLAAIKELISSAIGLDEQRGDSLTVIRLSVLESVTSLDAPLLPSEITVSQTGVGATGSKTLLLWEVAISAGVALVLVANRLHRRRQRKRVVKKVESWLSGEVVP</sequence>
<comment type="subunit">
    <text evidence="11">The basal body constitutes a major portion of the flagellar organelle and consists of four rings (L,P,S, and M) mounted on a central rod. The M ring is integral to the inner membrane of the cell and may be connected to the flagellar rod via the S ring. The S (supramembrane ring) lies just distal to the M ring. The L and P rings lie in the outer membrane and the periplasmic space, respectively.</text>
</comment>
<dbReference type="Pfam" id="PF01514">
    <property type="entry name" value="YscJ_FliF"/>
    <property type="match status" value="1"/>
</dbReference>
<evidence type="ECO:0000256" key="12">
    <source>
        <dbReference type="SAM" id="Phobius"/>
    </source>
</evidence>
<dbReference type="RefSeq" id="WP_207003453.1">
    <property type="nucleotide sequence ID" value="NZ_JAEKJR010000002.1"/>
</dbReference>
<evidence type="ECO:0000256" key="6">
    <source>
        <dbReference type="ARBA" id="ARBA00022475"/>
    </source>
</evidence>
<evidence type="ECO:0000256" key="7">
    <source>
        <dbReference type="ARBA" id="ARBA00022692"/>
    </source>
</evidence>
<keyword evidence="7 12" id="KW-0812">Transmembrane</keyword>
<evidence type="ECO:0000256" key="1">
    <source>
        <dbReference type="ARBA" id="ARBA00003820"/>
    </source>
</evidence>
<evidence type="ECO:0000259" key="14">
    <source>
        <dbReference type="Pfam" id="PF08345"/>
    </source>
</evidence>
<dbReference type="InterPro" id="IPR006182">
    <property type="entry name" value="FliF_N_dom"/>
</dbReference>
<evidence type="ECO:0000256" key="4">
    <source>
        <dbReference type="ARBA" id="ARBA00007971"/>
    </source>
</evidence>
<comment type="subcellular location">
    <subcellularLocation>
        <location evidence="2">Bacterial flagellum basal body</location>
    </subcellularLocation>
    <subcellularLocation>
        <location evidence="3">Cell membrane</location>
        <topology evidence="3">Multi-pass membrane protein</topology>
    </subcellularLocation>
</comment>
<keyword evidence="10" id="KW-0975">Bacterial flagellum</keyword>
<protein>
    <recommendedName>
        <fullName evidence="5">Flagellar M-ring protein</fullName>
    </recommendedName>
</protein>
<proteinExistence type="inferred from homology"/>
<evidence type="ECO:0000256" key="10">
    <source>
        <dbReference type="ARBA" id="ARBA00023143"/>
    </source>
</evidence>
<dbReference type="Gene3D" id="3.30.300.30">
    <property type="match status" value="1"/>
</dbReference>
<evidence type="ECO:0000256" key="9">
    <source>
        <dbReference type="ARBA" id="ARBA00023136"/>
    </source>
</evidence>